<accession>A0A5B0S244</accession>
<sequence length="329" mass="35673">MSSAPIVIDGKGHLLGRLASIVAKQAISGQKVVVVCCIGRPSRPETLADIRAVSGASLDRSSTSAPLQDYRALPGIPPTLRLARPGFQTHHPLPRPDLRPCRPKVPPKNCSLDCASSPLNPVKHTPPSSTRLWSAASRPTISHSSNASSSTTSSVLPSLANFYAIHLHPHLIPFAKSMYQTLFIDDNPLKNQLKTRLLRPVKALHSIYVKPQIKAIPPPVDDHHHPASAIPSSSSSSETTNDDQEIPAPLDWLGLLVIVTHSDKLVILTKTFDVLCESQIEYGRFGDDQLISLGWGTKATQFHGSLGKSAARSTHRPLIPFHLPLLLPY</sequence>
<protein>
    <recommendedName>
        <fullName evidence="2">ELP1 first N-terminal beta-propeller domain-containing protein</fullName>
    </recommendedName>
</protein>
<organism evidence="3 4">
    <name type="scientific">Puccinia graminis f. sp. tritici</name>
    <dbReference type="NCBI Taxonomy" id="56615"/>
    <lineage>
        <taxon>Eukaryota</taxon>
        <taxon>Fungi</taxon>
        <taxon>Dikarya</taxon>
        <taxon>Basidiomycota</taxon>
        <taxon>Pucciniomycotina</taxon>
        <taxon>Pucciniomycetes</taxon>
        <taxon>Pucciniales</taxon>
        <taxon>Pucciniaceae</taxon>
        <taxon>Puccinia</taxon>
    </lineage>
</organism>
<feature type="region of interest" description="Disordered" evidence="1">
    <location>
        <begin position="218"/>
        <end position="243"/>
    </location>
</feature>
<feature type="domain" description="ELP1 first N-terminal beta-propeller" evidence="2">
    <location>
        <begin position="255"/>
        <end position="320"/>
    </location>
</feature>
<evidence type="ECO:0000259" key="2">
    <source>
        <dbReference type="Pfam" id="PF04762"/>
    </source>
</evidence>
<feature type="compositionally biased region" description="Low complexity" evidence="1">
    <location>
        <begin position="140"/>
        <end position="150"/>
    </location>
</feature>
<dbReference type="SUPFAM" id="SSF52161">
    <property type="entry name" value="Ribosomal protein L13"/>
    <property type="match status" value="1"/>
</dbReference>
<dbReference type="Pfam" id="PF04762">
    <property type="entry name" value="Beta-prop_ELP1_1st"/>
    <property type="match status" value="1"/>
</dbReference>
<dbReference type="EMBL" id="VDEP01000106">
    <property type="protein sequence ID" value="KAA1130714.1"/>
    <property type="molecule type" value="Genomic_DNA"/>
</dbReference>
<dbReference type="GO" id="GO:0005840">
    <property type="term" value="C:ribosome"/>
    <property type="evidence" value="ECO:0007669"/>
    <property type="project" value="InterPro"/>
</dbReference>
<dbReference type="InterPro" id="IPR036899">
    <property type="entry name" value="Ribosomal_uL13_sf"/>
</dbReference>
<dbReference type="Gene3D" id="3.90.1180.10">
    <property type="entry name" value="Ribosomal protein L13"/>
    <property type="match status" value="1"/>
</dbReference>
<dbReference type="GO" id="GO:0006412">
    <property type="term" value="P:translation"/>
    <property type="evidence" value="ECO:0007669"/>
    <property type="project" value="InterPro"/>
</dbReference>
<evidence type="ECO:0000313" key="4">
    <source>
        <dbReference type="Proteomes" id="UP000325313"/>
    </source>
</evidence>
<dbReference type="Proteomes" id="UP000325313">
    <property type="component" value="Unassembled WGS sequence"/>
</dbReference>
<feature type="compositionally biased region" description="Low complexity" evidence="1">
    <location>
        <begin position="227"/>
        <end position="237"/>
    </location>
</feature>
<reference evidence="3 4" key="1">
    <citation type="submission" date="2019-05" db="EMBL/GenBank/DDBJ databases">
        <title>Emergence of the Ug99 lineage of the wheat stem rust pathogen through somatic hybridization.</title>
        <authorList>
            <person name="Li F."/>
            <person name="Upadhyaya N.M."/>
            <person name="Sperschneider J."/>
            <person name="Matny O."/>
            <person name="Nguyen-Phuc H."/>
            <person name="Mago R."/>
            <person name="Raley C."/>
            <person name="Miller M.E."/>
            <person name="Silverstein K.A.T."/>
            <person name="Henningsen E."/>
            <person name="Hirsch C.D."/>
            <person name="Visser B."/>
            <person name="Pretorius Z.A."/>
            <person name="Steffenson B.J."/>
            <person name="Schwessinger B."/>
            <person name="Dodds P.N."/>
            <person name="Figueroa M."/>
        </authorList>
    </citation>
    <scope>NUCLEOTIDE SEQUENCE [LARGE SCALE GENOMIC DNA]</scope>
    <source>
        <strain evidence="3 4">Ug99</strain>
    </source>
</reference>
<comment type="caution">
    <text evidence="3">The sequence shown here is derived from an EMBL/GenBank/DDBJ whole genome shotgun (WGS) entry which is preliminary data.</text>
</comment>
<feature type="region of interest" description="Disordered" evidence="1">
    <location>
        <begin position="116"/>
        <end position="150"/>
    </location>
</feature>
<feature type="region of interest" description="Disordered" evidence="1">
    <location>
        <begin position="84"/>
        <end position="104"/>
    </location>
</feature>
<dbReference type="UniPathway" id="UPA00988"/>
<name>A0A5B0S244_PUCGR</name>
<evidence type="ECO:0000313" key="3">
    <source>
        <dbReference type="EMBL" id="KAA1130714.1"/>
    </source>
</evidence>
<gene>
    <name evidence="3" type="ORF">PGTUg99_002583</name>
</gene>
<dbReference type="AlphaFoldDB" id="A0A5B0S244"/>
<dbReference type="GO" id="GO:0003735">
    <property type="term" value="F:structural constituent of ribosome"/>
    <property type="evidence" value="ECO:0007669"/>
    <property type="project" value="InterPro"/>
</dbReference>
<dbReference type="InterPro" id="IPR056164">
    <property type="entry name" value="Beta-prop_ELP1_1st"/>
</dbReference>
<proteinExistence type="predicted"/>
<evidence type="ECO:0000256" key="1">
    <source>
        <dbReference type="SAM" id="MobiDB-lite"/>
    </source>
</evidence>